<dbReference type="AlphaFoldDB" id="A0A5Q0H4L3"/>
<keyword evidence="4" id="KW-0274">FAD</keyword>
<evidence type="ECO:0000256" key="1">
    <source>
        <dbReference type="ARBA" id="ARBA00001974"/>
    </source>
</evidence>
<dbReference type="EMBL" id="CP034550">
    <property type="protein sequence ID" value="QFZ20682.1"/>
    <property type="molecule type" value="Genomic_DNA"/>
</dbReference>
<keyword evidence="5" id="KW-0560">Oxidoreductase</keyword>
<evidence type="ECO:0000256" key="5">
    <source>
        <dbReference type="ARBA" id="ARBA00023002"/>
    </source>
</evidence>
<dbReference type="InterPro" id="IPR051169">
    <property type="entry name" value="NADH-Q_oxidoreductase"/>
</dbReference>
<evidence type="ECO:0000256" key="4">
    <source>
        <dbReference type="ARBA" id="ARBA00022827"/>
    </source>
</evidence>
<dbReference type="Gene3D" id="3.50.50.100">
    <property type="match status" value="1"/>
</dbReference>
<evidence type="ECO:0000256" key="2">
    <source>
        <dbReference type="ARBA" id="ARBA00005272"/>
    </source>
</evidence>
<dbReference type="PANTHER" id="PTHR42913">
    <property type="entry name" value="APOPTOSIS-INDUCING FACTOR 1"/>
    <property type="match status" value="1"/>
</dbReference>
<dbReference type="OrthoDB" id="9784880at2"/>
<dbReference type="KEGG" id="ssyi:EKG83_27700"/>
<protein>
    <submittedName>
        <fullName evidence="7">Oxidoreductase</fullName>
    </submittedName>
</protein>
<evidence type="ECO:0000256" key="3">
    <source>
        <dbReference type="ARBA" id="ARBA00022630"/>
    </source>
</evidence>
<comment type="cofactor">
    <cofactor evidence="1">
        <name>FAD</name>
        <dbReference type="ChEBI" id="CHEBI:57692"/>
    </cofactor>
</comment>
<name>A0A5Q0H4L3_SACSY</name>
<dbReference type="InterPro" id="IPR036188">
    <property type="entry name" value="FAD/NAD-bd_sf"/>
</dbReference>
<sequence>MAHRIVVVGAGYAGLSAAKRAARGLGGRVAVTVVNPADVFVERVRLHEVAAGAPAVDLSLAETLADRRVAFLRGTVTELALAGRRVAVATTGGSHELEYDTLVYTAGSTARTGCVPGVAEHALTVSGAADTAAARARLADLTDGAWVTVVGGGATGIEVAAELAETHPGLRLRLVTDEELGGWLSPRGRAHVRSALERLGVQVRDHVEVVEVAADGLVLDDGQVLSSDAVVWSVGFDVPSLAARAGLEVDRSGRVRVDGTMRSYSHPEVYAAGDAAAMGGALGGELRMACATALPSGRQVADSIAARLAGRTPRPMRFSYAFQCISLGRRDGLIQFLHGDDRPRDRVLTGRAAALFKEGIVRSALTFTRLPGPLLPS</sequence>
<accession>A0A5Q0H4L3</accession>
<comment type="similarity">
    <text evidence="2">Belongs to the NADH dehydrogenase family.</text>
</comment>
<dbReference type="Proteomes" id="UP000325787">
    <property type="component" value="Chromosome"/>
</dbReference>
<dbReference type="InterPro" id="IPR023753">
    <property type="entry name" value="FAD/NAD-binding_dom"/>
</dbReference>
<evidence type="ECO:0000259" key="6">
    <source>
        <dbReference type="Pfam" id="PF07992"/>
    </source>
</evidence>
<evidence type="ECO:0000313" key="7">
    <source>
        <dbReference type="EMBL" id="QFZ20682.1"/>
    </source>
</evidence>
<feature type="domain" description="FAD/NAD(P)-binding" evidence="6">
    <location>
        <begin position="4"/>
        <end position="280"/>
    </location>
</feature>
<proteinExistence type="inferred from homology"/>
<dbReference type="RefSeq" id="WP_051764814.1">
    <property type="nucleotide sequence ID" value="NZ_CP034550.1"/>
</dbReference>
<dbReference type="GO" id="GO:0003955">
    <property type="term" value="F:NAD(P)H dehydrogenase (quinone) activity"/>
    <property type="evidence" value="ECO:0007669"/>
    <property type="project" value="TreeGrafter"/>
</dbReference>
<reference evidence="8" key="1">
    <citation type="journal article" date="2021" name="Curr. Microbiol.">
        <title>Complete genome of nocamycin-producing strain Saccharothrix syringae NRRL B-16468 reveals the biosynthetic potential for secondary metabolites.</title>
        <authorList>
            <person name="Mo X."/>
            <person name="Yang S."/>
        </authorList>
    </citation>
    <scope>NUCLEOTIDE SEQUENCE [LARGE SCALE GENOMIC DNA]</scope>
    <source>
        <strain evidence="8">ATCC 51364 / DSM 43886 / JCM 6844 / KCTC 9398 / NBRC 14523 / NRRL B-16468 / INA 2240</strain>
    </source>
</reference>
<dbReference type="SUPFAM" id="SSF51905">
    <property type="entry name" value="FAD/NAD(P)-binding domain"/>
    <property type="match status" value="1"/>
</dbReference>
<gene>
    <name evidence="7" type="ORF">EKG83_27700</name>
</gene>
<dbReference type="GO" id="GO:0019646">
    <property type="term" value="P:aerobic electron transport chain"/>
    <property type="evidence" value="ECO:0007669"/>
    <property type="project" value="TreeGrafter"/>
</dbReference>
<evidence type="ECO:0000313" key="8">
    <source>
        <dbReference type="Proteomes" id="UP000325787"/>
    </source>
</evidence>
<keyword evidence="8" id="KW-1185">Reference proteome</keyword>
<dbReference type="PRINTS" id="PR00368">
    <property type="entry name" value="FADPNR"/>
</dbReference>
<dbReference type="PRINTS" id="PR00469">
    <property type="entry name" value="PNDRDTASEII"/>
</dbReference>
<dbReference type="PANTHER" id="PTHR42913:SF3">
    <property type="entry name" value="64 KDA MITOCHONDRIAL NADH DEHYDROGENASE (EUROFUNG)"/>
    <property type="match status" value="1"/>
</dbReference>
<dbReference type="Pfam" id="PF07992">
    <property type="entry name" value="Pyr_redox_2"/>
    <property type="match status" value="1"/>
</dbReference>
<keyword evidence="3" id="KW-0285">Flavoprotein</keyword>
<organism evidence="7 8">
    <name type="scientific">Saccharothrix syringae</name>
    <name type="common">Nocardiopsis syringae</name>
    <dbReference type="NCBI Taxonomy" id="103733"/>
    <lineage>
        <taxon>Bacteria</taxon>
        <taxon>Bacillati</taxon>
        <taxon>Actinomycetota</taxon>
        <taxon>Actinomycetes</taxon>
        <taxon>Pseudonocardiales</taxon>
        <taxon>Pseudonocardiaceae</taxon>
        <taxon>Saccharothrix</taxon>
    </lineage>
</organism>